<dbReference type="Proteomes" id="UP001464387">
    <property type="component" value="Unassembled WGS sequence"/>
</dbReference>
<dbReference type="InterPro" id="IPR029044">
    <property type="entry name" value="Nucleotide-diphossugar_trans"/>
</dbReference>
<dbReference type="PANTHER" id="PTHR22916:SF3">
    <property type="entry name" value="UDP-GLCNAC:BETAGAL BETA-1,3-N-ACETYLGLUCOSAMINYLTRANSFERASE-LIKE PROTEIN 1"/>
    <property type="match status" value="1"/>
</dbReference>
<dbReference type="CDD" id="cd00761">
    <property type="entry name" value="Glyco_tranf_GTA_type"/>
    <property type="match status" value="1"/>
</dbReference>
<feature type="domain" description="Glycosyltransferase 2-like" evidence="1">
    <location>
        <begin position="11"/>
        <end position="128"/>
    </location>
</feature>
<protein>
    <submittedName>
        <fullName evidence="2">Glycosyltransferase family 2 protein</fullName>
    </submittedName>
</protein>
<keyword evidence="3" id="KW-1185">Reference proteome</keyword>
<reference evidence="2 3" key="1">
    <citation type="journal article" date="2024" name="Proc. Natl. Acad. Sci. U.S.A.">
        <title>The evolutionary genomics of adaptation to stress in wild rhizobium bacteria.</title>
        <authorList>
            <person name="Kehlet-Delgado H."/>
            <person name="Montoya A.P."/>
            <person name="Jensen K.T."/>
            <person name="Wendlandt C.E."/>
            <person name="Dexheimer C."/>
            <person name="Roberts M."/>
            <person name="Torres Martinez L."/>
            <person name="Friesen M.L."/>
            <person name="Griffitts J.S."/>
            <person name="Porter S.S."/>
        </authorList>
    </citation>
    <scope>NUCLEOTIDE SEQUENCE [LARGE SCALE GENOMIC DNA]</scope>
    <source>
        <strain evidence="2 3">M0729</strain>
    </source>
</reference>
<evidence type="ECO:0000259" key="1">
    <source>
        <dbReference type="Pfam" id="PF00535"/>
    </source>
</evidence>
<dbReference type="PANTHER" id="PTHR22916">
    <property type="entry name" value="GLYCOSYLTRANSFERASE"/>
    <property type="match status" value="1"/>
</dbReference>
<organism evidence="2 3">
    <name type="scientific">Mesorhizobium opportunistum</name>
    <dbReference type="NCBI Taxonomy" id="593909"/>
    <lineage>
        <taxon>Bacteria</taxon>
        <taxon>Pseudomonadati</taxon>
        <taxon>Pseudomonadota</taxon>
        <taxon>Alphaproteobacteria</taxon>
        <taxon>Hyphomicrobiales</taxon>
        <taxon>Phyllobacteriaceae</taxon>
        <taxon>Mesorhizobium</taxon>
    </lineage>
</organism>
<name>A0ABV1YJ24_9HYPH</name>
<dbReference type="SUPFAM" id="SSF53448">
    <property type="entry name" value="Nucleotide-diphospho-sugar transferases"/>
    <property type="match status" value="1"/>
</dbReference>
<gene>
    <name evidence="2" type="ORF">NKI33_18400</name>
</gene>
<dbReference type="Pfam" id="PF00535">
    <property type="entry name" value="Glycos_transf_2"/>
    <property type="match status" value="1"/>
</dbReference>
<dbReference type="RefSeq" id="WP_287276338.1">
    <property type="nucleotide sequence ID" value="NZ_JAMYMY010000003.1"/>
</dbReference>
<dbReference type="Gene3D" id="3.90.550.10">
    <property type="entry name" value="Spore Coat Polysaccharide Biosynthesis Protein SpsA, Chain A"/>
    <property type="match status" value="1"/>
</dbReference>
<evidence type="ECO:0000313" key="3">
    <source>
        <dbReference type="Proteomes" id="UP001464387"/>
    </source>
</evidence>
<comment type="caution">
    <text evidence="2">The sequence shown here is derived from an EMBL/GenBank/DDBJ whole genome shotgun (WGS) entry which is preliminary data.</text>
</comment>
<proteinExistence type="predicted"/>
<evidence type="ECO:0000313" key="2">
    <source>
        <dbReference type="EMBL" id="MER8934937.1"/>
    </source>
</evidence>
<sequence length="230" mass="24557">MAVPVMAGYGVVIPAFNAAATIGAALNSVLAQTVKAEAIVVVDDGSTDDTVAVIEAMNLPVTVLRQENAGPGSATTRGFDALSTPFVATLDADDLWLPDKIEKQLACLDRHPGTAGVFAHWRTFRGDRPDLPETASVAGWSRTTMMIRQEVMSTIGPIVDPQGGRGEMIDWIARVREAGFVLAMLDDVLALRRIRPGSLSYGRDPARDRGYLEVARLAMKRRAQGRAGGG</sequence>
<dbReference type="InterPro" id="IPR001173">
    <property type="entry name" value="Glyco_trans_2-like"/>
</dbReference>
<accession>A0ABV1YJ24</accession>
<dbReference type="EMBL" id="JAMYPJ010000026">
    <property type="protein sequence ID" value="MER8934937.1"/>
    <property type="molecule type" value="Genomic_DNA"/>
</dbReference>